<dbReference type="Proteomes" id="UP001209654">
    <property type="component" value="Unassembled WGS sequence"/>
</dbReference>
<evidence type="ECO:0000256" key="1">
    <source>
        <dbReference type="ARBA" id="ARBA00004141"/>
    </source>
</evidence>
<accession>A0ABQ5MW37</accession>
<dbReference type="PANTHER" id="PTHR32322">
    <property type="entry name" value="INNER MEMBRANE TRANSPORTER"/>
    <property type="match status" value="1"/>
</dbReference>
<comment type="caution">
    <text evidence="8">The sequence shown here is derived from an EMBL/GenBank/DDBJ whole genome shotgun (WGS) entry which is preliminary data.</text>
</comment>
<feature type="transmembrane region" description="Helical" evidence="6">
    <location>
        <begin position="268"/>
        <end position="285"/>
    </location>
</feature>
<keyword evidence="4 6" id="KW-1133">Transmembrane helix</keyword>
<dbReference type="InterPro" id="IPR000620">
    <property type="entry name" value="EamA_dom"/>
</dbReference>
<comment type="subcellular location">
    <subcellularLocation>
        <location evidence="1">Membrane</location>
        <topology evidence="1">Multi-pass membrane protein</topology>
    </subcellularLocation>
</comment>
<name>A0ABQ5MW37_9MICC</name>
<feature type="transmembrane region" description="Helical" evidence="6">
    <location>
        <begin position="242"/>
        <end position="262"/>
    </location>
</feature>
<evidence type="ECO:0000256" key="3">
    <source>
        <dbReference type="ARBA" id="ARBA00022692"/>
    </source>
</evidence>
<dbReference type="InterPro" id="IPR037185">
    <property type="entry name" value="EmrE-like"/>
</dbReference>
<dbReference type="InterPro" id="IPR050638">
    <property type="entry name" value="AA-Vitamin_Transporters"/>
</dbReference>
<evidence type="ECO:0000256" key="4">
    <source>
        <dbReference type="ARBA" id="ARBA00022989"/>
    </source>
</evidence>
<evidence type="ECO:0000256" key="6">
    <source>
        <dbReference type="SAM" id="Phobius"/>
    </source>
</evidence>
<gene>
    <name evidence="8" type="ORF">AHIS1636_24470</name>
</gene>
<feature type="transmembrane region" description="Helical" evidence="6">
    <location>
        <begin position="127"/>
        <end position="145"/>
    </location>
</feature>
<organism evidence="8 9">
    <name type="scientific">Arthrobacter mangrovi</name>
    <dbReference type="NCBI Taxonomy" id="2966350"/>
    <lineage>
        <taxon>Bacteria</taxon>
        <taxon>Bacillati</taxon>
        <taxon>Actinomycetota</taxon>
        <taxon>Actinomycetes</taxon>
        <taxon>Micrococcales</taxon>
        <taxon>Micrococcaceae</taxon>
        <taxon>Arthrobacter</taxon>
    </lineage>
</organism>
<evidence type="ECO:0000259" key="7">
    <source>
        <dbReference type="Pfam" id="PF00892"/>
    </source>
</evidence>
<evidence type="ECO:0000256" key="2">
    <source>
        <dbReference type="ARBA" id="ARBA00007362"/>
    </source>
</evidence>
<dbReference type="PANTHER" id="PTHR32322:SF2">
    <property type="entry name" value="EAMA DOMAIN-CONTAINING PROTEIN"/>
    <property type="match status" value="1"/>
</dbReference>
<sequence length="291" mass="29345">MNMPSVADSPAASGYAGALGLVLAAILCQQVGAALAVLVFPAAGPLGMVFLRLFFSAVVLLAFARPRLRGYGKAAWWTAAGFGAAMAAMNSFFYAAIDRLPLGVAVTLEVLGPLVLSVVASRRWIAVLWAVLAFAGVALISRGGADGGIDPLGVLFALGAAACWAFFILLNARTGAAFPGLAGLALAMAFGTVITVPGAVLTAGTALLDPLVLAVGLGVALMSSALPYAFELIALRRIPAATFSVLTCLAPAVAALAGFAVLGQELGWSHLVAIALVITASIGAVRTSPQR</sequence>
<evidence type="ECO:0000313" key="9">
    <source>
        <dbReference type="Proteomes" id="UP001209654"/>
    </source>
</evidence>
<protein>
    <submittedName>
        <fullName evidence="8">Membrane protein</fullName>
    </submittedName>
</protein>
<reference evidence="8 9" key="1">
    <citation type="journal article" date="2023" name="Int. J. Syst. Evol. Microbiol.">
        <title>Arthrobacter mangrovi sp. nov., an actinobacterium isolated from the rhizosphere of a mangrove.</title>
        <authorList>
            <person name="Hamada M."/>
            <person name="Saitou S."/>
            <person name="Enomoto N."/>
            <person name="Nanri K."/>
            <person name="Hidaka K."/>
            <person name="Miura T."/>
            <person name="Tamura T."/>
        </authorList>
    </citation>
    <scope>NUCLEOTIDE SEQUENCE [LARGE SCALE GENOMIC DNA]</scope>
    <source>
        <strain evidence="8 9">NBRC 112813</strain>
    </source>
</reference>
<comment type="similarity">
    <text evidence="2">Belongs to the EamA transporter family.</text>
</comment>
<proteinExistence type="inferred from homology"/>
<dbReference type="Pfam" id="PF00892">
    <property type="entry name" value="EamA"/>
    <property type="match status" value="1"/>
</dbReference>
<dbReference type="EMBL" id="BRVS01000011">
    <property type="protein sequence ID" value="GLB68005.1"/>
    <property type="molecule type" value="Genomic_DNA"/>
</dbReference>
<feature type="domain" description="EamA" evidence="7">
    <location>
        <begin position="152"/>
        <end position="283"/>
    </location>
</feature>
<feature type="transmembrane region" description="Helical" evidence="6">
    <location>
        <begin position="76"/>
        <end position="96"/>
    </location>
</feature>
<feature type="transmembrane region" description="Helical" evidence="6">
    <location>
        <begin position="46"/>
        <end position="64"/>
    </location>
</feature>
<evidence type="ECO:0000313" key="8">
    <source>
        <dbReference type="EMBL" id="GLB68005.1"/>
    </source>
</evidence>
<feature type="transmembrane region" description="Helical" evidence="6">
    <location>
        <begin position="102"/>
        <end position="120"/>
    </location>
</feature>
<keyword evidence="3 6" id="KW-0812">Transmembrane</keyword>
<feature type="transmembrane region" description="Helical" evidence="6">
    <location>
        <begin position="151"/>
        <end position="170"/>
    </location>
</feature>
<feature type="transmembrane region" description="Helical" evidence="6">
    <location>
        <begin position="211"/>
        <end position="230"/>
    </location>
</feature>
<evidence type="ECO:0000256" key="5">
    <source>
        <dbReference type="ARBA" id="ARBA00023136"/>
    </source>
</evidence>
<keyword evidence="9" id="KW-1185">Reference proteome</keyword>
<feature type="transmembrane region" description="Helical" evidence="6">
    <location>
        <begin position="177"/>
        <end position="199"/>
    </location>
</feature>
<dbReference type="SUPFAM" id="SSF103481">
    <property type="entry name" value="Multidrug resistance efflux transporter EmrE"/>
    <property type="match status" value="2"/>
</dbReference>
<keyword evidence="5 6" id="KW-0472">Membrane</keyword>